<protein>
    <recommendedName>
        <fullName evidence="5">Endopeptidase S2P</fullName>
    </recommendedName>
</protein>
<keyword evidence="2 6" id="KW-0812">Transmembrane</keyword>
<evidence type="ECO:0000256" key="7">
    <source>
        <dbReference type="SAM" id="SignalP"/>
    </source>
</evidence>
<name>A0A0L0D289_THETB</name>
<keyword evidence="4 6" id="KW-0472">Membrane</keyword>
<dbReference type="RefSeq" id="XP_013760695.1">
    <property type="nucleotide sequence ID" value="XM_013905241.1"/>
</dbReference>
<proteinExistence type="predicted"/>
<dbReference type="eggNOG" id="KOG2921">
    <property type="taxonomic scope" value="Eukaryota"/>
</dbReference>
<evidence type="ECO:0000313" key="9">
    <source>
        <dbReference type="EMBL" id="KNC46402.1"/>
    </source>
</evidence>
<dbReference type="InterPro" id="IPR008915">
    <property type="entry name" value="Peptidase_M50"/>
</dbReference>
<dbReference type="PANTHER" id="PTHR13325">
    <property type="entry name" value="PROTEASE M50 MEMBRANE-BOUND TRANSCRIPTION FACTOR SITE 2 PROTEASE"/>
    <property type="match status" value="1"/>
</dbReference>
<dbReference type="Pfam" id="PF02163">
    <property type="entry name" value="Peptidase_M50"/>
    <property type="match status" value="1"/>
</dbReference>
<dbReference type="STRING" id="461836.A0A0L0D289"/>
<feature type="transmembrane region" description="Helical" evidence="6">
    <location>
        <begin position="192"/>
        <end position="214"/>
    </location>
</feature>
<gene>
    <name evidence="9" type="ORF">AMSG_02856</name>
</gene>
<dbReference type="GO" id="GO:0004222">
    <property type="term" value="F:metalloendopeptidase activity"/>
    <property type="evidence" value="ECO:0007669"/>
    <property type="project" value="InterPro"/>
</dbReference>
<organism evidence="9 10">
    <name type="scientific">Thecamonas trahens ATCC 50062</name>
    <dbReference type="NCBI Taxonomy" id="461836"/>
    <lineage>
        <taxon>Eukaryota</taxon>
        <taxon>Apusozoa</taxon>
        <taxon>Apusomonadida</taxon>
        <taxon>Apusomonadidae</taxon>
        <taxon>Thecamonas</taxon>
    </lineage>
</organism>
<dbReference type="EMBL" id="GL349442">
    <property type="protein sequence ID" value="KNC46402.1"/>
    <property type="molecule type" value="Genomic_DNA"/>
</dbReference>
<dbReference type="InterPro" id="IPR001193">
    <property type="entry name" value="MBTPS2"/>
</dbReference>
<evidence type="ECO:0000256" key="1">
    <source>
        <dbReference type="ARBA" id="ARBA00004127"/>
    </source>
</evidence>
<dbReference type="GO" id="GO:1905897">
    <property type="term" value="P:regulation of response to endoplasmic reticulum stress"/>
    <property type="evidence" value="ECO:0007669"/>
    <property type="project" value="TreeGrafter"/>
</dbReference>
<accession>A0A0L0D289</accession>
<dbReference type="GO" id="GO:0016020">
    <property type="term" value="C:membrane"/>
    <property type="evidence" value="ECO:0007669"/>
    <property type="project" value="InterPro"/>
</dbReference>
<evidence type="ECO:0000256" key="3">
    <source>
        <dbReference type="ARBA" id="ARBA00022989"/>
    </source>
</evidence>
<sequence>MLLHLAACLVIAWVALNVASALGWLPHAASVRSLVVLRLHRPSPPRGLGAAAAYLTSRWFAAGAVIGVALCALALLALAANAALGIHARMTAIAPAAAAKDATNPEAKPAPAPLLVPIIPGYNVLGGDIIAFVLALLIATVVHEAGHALAAVQERVRIRGAGLVLVVVYPGAYVEIDSADLERATPAARLRIFLAGVFHNAVLALLALVLLWALPLAVSPLFASAAGAGAYVHSVDPSSPLAASLQAGHLVTRVDDCIVESPAAWQRCLSEVAMGAAPASRCVARGDLPPRVRGPGDPPPCFSIAAAGSVVCMKASSALSGDACPCLASQACLTPVLEPDAGISFLYRITFAQSPAHSEQHIFFTGHPATVFAAVRVGDLYPRLGGWLALSALEAVSSVLSFVVSLSAGLAALNAAPVYTLDGEHVYAIGMAALFPRAPHSAAIATTWLLRIGTGLLVVNIALSLLP</sequence>
<feature type="domain" description="Peptidase M50" evidence="8">
    <location>
        <begin position="131"/>
        <end position="445"/>
    </location>
</feature>
<feature type="signal peptide" evidence="7">
    <location>
        <begin position="1"/>
        <end position="23"/>
    </location>
</feature>
<dbReference type="GO" id="GO:0012505">
    <property type="term" value="C:endomembrane system"/>
    <property type="evidence" value="ECO:0007669"/>
    <property type="project" value="UniProtKB-SubCell"/>
</dbReference>
<feature type="transmembrane region" description="Helical" evidence="6">
    <location>
        <begin position="59"/>
        <end position="80"/>
    </location>
</feature>
<dbReference type="GO" id="GO:0031293">
    <property type="term" value="P:membrane protein intracellular domain proteolysis"/>
    <property type="evidence" value="ECO:0007669"/>
    <property type="project" value="TreeGrafter"/>
</dbReference>
<dbReference type="GeneID" id="25562506"/>
<dbReference type="GO" id="GO:0005737">
    <property type="term" value="C:cytoplasm"/>
    <property type="evidence" value="ECO:0007669"/>
    <property type="project" value="TreeGrafter"/>
</dbReference>
<evidence type="ECO:0000256" key="6">
    <source>
        <dbReference type="SAM" id="Phobius"/>
    </source>
</evidence>
<dbReference type="AlphaFoldDB" id="A0A0L0D289"/>
<evidence type="ECO:0000313" key="10">
    <source>
        <dbReference type="Proteomes" id="UP000054408"/>
    </source>
</evidence>
<keyword evidence="7" id="KW-0732">Signal</keyword>
<dbReference type="OrthoDB" id="69989at2759"/>
<keyword evidence="3 6" id="KW-1133">Transmembrane helix</keyword>
<evidence type="ECO:0000256" key="4">
    <source>
        <dbReference type="ARBA" id="ARBA00023136"/>
    </source>
</evidence>
<reference evidence="9 10" key="1">
    <citation type="submission" date="2010-05" db="EMBL/GenBank/DDBJ databases">
        <title>The Genome Sequence of Thecamonas trahens ATCC 50062.</title>
        <authorList>
            <consortium name="The Broad Institute Genome Sequencing Platform"/>
            <person name="Russ C."/>
            <person name="Cuomo C."/>
            <person name="Shea T."/>
            <person name="Young S.K."/>
            <person name="Zeng Q."/>
            <person name="Koehrsen M."/>
            <person name="Haas B."/>
            <person name="Borodovsky M."/>
            <person name="Guigo R."/>
            <person name="Alvarado L."/>
            <person name="Berlin A."/>
            <person name="Bochicchio J."/>
            <person name="Borenstein D."/>
            <person name="Chapman S."/>
            <person name="Chen Z."/>
            <person name="Freedman E."/>
            <person name="Gellesch M."/>
            <person name="Goldberg J."/>
            <person name="Griggs A."/>
            <person name="Gujja S."/>
            <person name="Heilman E."/>
            <person name="Heiman D."/>
            <person name="Hepburn T."/>
            <person name="Howarth C."/>
            <person name="Jen D."/>
            <person name="Larson L."/>
            <person name="Mehta T."/>
            <person name="Park D."/>
            <person name="Pearson M."/>
            <person name="Roberts A."/>
            <person name="Saif S."/>
            <person name="Shenoy N."/>
            <person name="Sisk P."/>
            <person name="Stolte C."/>
            <person name="Sykes S."/>
            <person name="Thomson T."/>
            <person name="Walk T."/>
            <person name="White J."/>
            <person name="Yandava C."/>
            <person name="Burger G."/>
            <person name="Gray M.W."/>
            <person name="Holland P.W.H."/>
            <person name="King N."/>
            <person name="Lang F.B.F."/>
            <person name="Roger A.J."/>
            <person name="Ruiz-Trillo I."/>
            <person name="Lander E."/>
            <person name="Nusbaum C."/>
        </authorList>
    </citation>
    <scope>NUCLEOTIDE SEQUENCE [LARGE SCALE GENOMIC DNA]</scope>
    <source>
        <strain evidence="9 10">ATCC 50062</strain>
    </source>
</reference>
<evidence type="ECO:0000259" key="8">
    <source>
        <dbReference type="Pfam" id="PF02163"/>
    </source>
</evidence>
<evidence type="ECO:0000256" key="2">
    <source>
        <dbReference type="ARBA" id="ARBA00022692"/>
    </source>
</evidence>
<comment type="subcellular location">
    <subcellularLocation>
        <location evidence="1">Endomembrane system</location>
        <topology evidence="1">Multi-pass membrane protein</topology>
    </subcellularLocation>
</comment>
<evidence type="ECO:0000256" key="5">
    <source>
        <dbReference type="ARBA" id="ARBA00032658"/>
    </source>
</evidence>
<keyword evidence="10" id="KW-1185">Reference proteome</keyword>
<dbReference type="PRINTS" id="PR01000">
    <property type="entry name" value="SREBPS2PTASE"/>
</dbReference>
<dbReference type="Proteomes" id="UP000054408">
    <property type="component" value="Unassembled WGS sequence"/>
</dbReference>
<dbReference type="PANTHER" id="PTHR13325:SF3">
    <property type="entry name" value="MEMBRANE-BOUND TRANSCRIPTION FACTOR SITE-2 PROTEASE"/>
    <property type="match status" value="1"/>
</dbReference>
<feature type="chain" id="PRO_5005537066" description="Endopeptidase S2P" evidence="7">
    <location>
        <begin position="24"/>
        <end position="467"/>
    </location>
</feature>